<dbReference type="GO" id="GO:0005634">
    <property type="term" value="C:nucleus"/>
    <property type="evidence" value="ECO:0007669"/>
    <property type="project" value="UniProtKB-SubCell"/>
</dbReference>
<keyword evidence="6" id="KW-0175">Coiled coil</keyword>
<evidence type="ECO:0000256" key="2">
    <source>
        <dbReference type="ARBA" id="ARBA00023015"/>
    </source>
</evidence>
<dbReference type="Gene3D" id="2.40.330.10">
    <property type="entry name" value="DNA-binding pseudobarrel domain"/>
    <property type="match status" value="1"/>
</dbReference>
<keyword evidence="3" id="KW-0238">DNA-binding</keyword>
<dbReference type="GO" id="GO:0003677">
    <property type="term" value="F:DNA binding"/>
    <property type="evidence" value="ECO:0007669"/>
    <property type="project" value="UniProtKB-KW"/>
</dbReference>
<dbReference type="InterPro" id="IPR015300">
    <property type="entry name" value="DNA-bd_pseudobarrel_sf"/>
</dbReference>
<comment type="caution">
    <text evidence="9">The sequence shown here is derived from an EMBL/GenBank/DDBJ whole genome shotgun (WGS) entry which is preliminary data.</text>
</comment>
<feature type="region of interest" description="Disordered" evidence="7">
    <location>
        <begin position="263"/>
        <end position="301"/>
    </location>
</feature>
<name>A0ABC9GRU4_9POAL</name>
<gene>
    <name evidence="9" type="ORF">URODEC1_LOCUS118902</name>
</gene>
<dbReference type="Proteomes" id="UP001497457">
    <property type="component" value="Unassembled WGS sequence"/>
</dbReference>
<sequence>MGIDQPIKRKRGRPAGSRSASNQMEHKMALVKRRMAVLDGGGDSDKDDNYEPTDDELSLDVVAHKPAAIPHGDTDDDEDDEAIPIKIVRPRRVRRNQRKLPGVPQTGRAKRISKDIYTTTEESDVDGRQIHASADDNWESAMSRAKQIQANLPVEHPSFVKRMLQSHVIRGFWLGLPKYFCEKHLPKSDAGIVVKDENGEDHHTTYLEGKQGLSAGWRGFAIDHDLKVGDVVVFELVKSNKFKIYIVRSNEFTTTDVDPNLLNSDVQKKGKQSTEQENSEEVITEEAMKVSTPSHEVPPSDGSIPYGIDLDSDIDFDDVTSFSNVNLILDSLATGCEFHDRLRSTYYELCSSQKSLLHKNLLKHLQPTLVVGIIMETVSIAEGIRACKAQTSSREDFLDWKKTLESFELLGMNVAFLLKRVNDLLSLAARSTESSEWQEKYKELKQQRVCAGKKMKVLELQLSNVKDVLQKADVEVEELESSLKISDKALQELASAPW</sequence>
<keyword evidence="10" id="KW-1185">Reference proteome</keyword>
<feature type="domain" description="TF-B3" evidence="8">
    <location>
        <begin position="159"/>
        <end position="250"/>
    </location>
</feature>
<dbReference type="EMBL" id="CAXIPR030000160">
    <property type="protein sequence ID" value="CAM0145134.1"/>
    <property type="molecule type" value="Genomic_DNA"/>
</dbReference>
<dbReference type="AlphaFoldDB" id="A0ABC9GRU4"/>
<dbReference type="PANTHER" id="PTHR31391:SF101">
    <property type="entry name" value="B3 DOMAIN-CONTAINING PROTEIN OS01G0234100"/>
    <property type="match status" value="1"/>
</dbReference>
<evidence type="ECO:0000259" key="8">
    <source>
        <dbReference type="PROSITE" id="PS50863"/>
    </source>
</evidence>
<evidence type="ECO:0000313" key="10">
    <source>
        <dbReference type="Proteomes" id="UP001497457"/>
    </source>
</evidence>
<keyword evidence="4" id="KW-0804">Transcription</keyword>
<dbReference type="SUPFAM" id="SSF101936">
    <property type="entry name" value="DNA-binding pseudobarrel domain"/>
    <property type="match status" value="1"/>
</dbReference>
<organism evidence="9 10">
    <name type="scientific">Urochloa decumbens</name>
    <dbReference type="NCBI Taxonomy" id="240449"/>
    <lineage>
        <taxon>Eukaryota</taxon>
        <taxon>Viridiplantae</taxon>
        <taxon>Streptophyta</taxon>
        <taxon>Embryophyta</taxon>
        <taxon>Tracheophyta</taxon>
        <taxon>Spermatophyta</taxon>
        <taxon>Magnoliopsida</taxon>
        <taxon>Liliopsida</taxon>
        <taxon>Poales</taxon>
        <taxon>Poaceae</taxon>
        <taxon>PACMAD clade</taxon>
        <taxon>Panicoideae</taxon>
        <taxon>Panicodae</taxon>
        <taxon>Paniceae</taxon>
        <taxon>Melinidinae</taxon>
        <taxon>Urochloa</taxon>
    </lineage>
</organism>
<evidence type="ECO:0000313" key="9">
    <source>
        <dbReference type="EMBL" id="CAM0145134.1"/>
    </source>
</evidence>
<dbReference type="PANTHER" id="PTHR31391">
    <property type="entry name" value="B3 DOMAIN-CONTAINING PROTEIN OS11G0197600-RELATED"/>
    <property type="match status" value="1"/>
</dbReference>
<dbReference type="Pfam" id="PF02362">
    <property type="entry name" value="B3"/>
    <property type="match status" value="1"/>
</dbReference>
<dbReference type="PROSITE" id="PS50863">
    <property type="entry name" value="B3"/>
    <property type="match status" value="1"/>
</dbReference>
<dbReference type="SMART" id="SM01019">
    <property type="entry name" value="B3"/>
    <property type="match status" value="1"/>
</dbReference>
<reference evidence="9 10" key="1">
    <citation type="submission" date="2024-10" db="EMBL/GenBank/DDBJ databases">
        <authorList>
            <person name="Ryan C."/>
        </authorList>
    </citation>
    <scope>NUCLEOTIDE SEQUENCE [LARGE SCALE GENOMIC DNA]</scope>
</reference>
<evidence type="ECO:0000256" key="6">
    <source>
        <dbReference type="SAM" id="Coils"/>
    </source>
</evidence>
<comment type="subcellular location">
    <subcellularLocation>
        <location evidence="1">Nucleus</location>
    </subcellularLocation>
</comment>
<evidence type="ECO:0000256" key="5">
    <source>
        <dbReference type="ARBA" id="ARBA00023242"/>
    </source>
</evidence>
<dbReference type="CDD" id="cd10017">
    <property type="entry name" value="B3_DNA"/>
    <property type="match status" value="1"/>
</dbReference>
<accession>A0ABC9GRU4</accession>
<proteinExistence type="predicted"/>
<dbReference type="InterPro" id="IPR044837">
    <property type="entry name" value="REM16-like"/>
</dbReference>
<evidence type="ECO:0000256" key="1">
    <source>
        <dbReference type="ARBA" id="ARBA00004123"/>
    </source>
</evidence>
<keyword evidence="2" id="KW-0805">Transcription regulation</keyword>
<feature type="coiled-coil region" evidence="6">
    <location>
        <begin position="427"/>
        <end position="496"/>
    </location>
</feature>
<evidence type="ECO:0000256" key="4">
    <source>
        <dbReference type="ARBA" id="ARBA00023163"/>
    </source>
</evidence>
<protein>
    <recommendedName>
        <fullName evidence="8">TF-B3 domain-containing protein</fullName>
    </recommendedName>
</protein>
<evidence type="ECO:0000256" key="7">
    <source>
        <dbReference type="SAM" id="MobiDB-lite"/>
    </source>
</evidence>
<keyword evidence="5" id="KW-0539">Nucleus</keyword>
<evidence type="ECO:0000256" key="3">
    <source>
        <dbReference type="ARBA" id="ARBA00023125"/>
    </source>
</evidence>
<feature type="region of interest" description="Disordered" evidence="7">
    <location>
        <begin position="1"/>
        <end position="56"/>
    </location>
</feature>
<dbReference type="InterPro" id="IPR003340">
    <property type="entry name" value="B3_DNA-bd"/>
</dbReference>